<dbReference type="InterPro" id="IPR014010">
    <property type="entry name" value="REJ_dom"/>
</dbReference>
<proteinExistence type="predicted"/>
<evidence type="ECO:0000256" key="1">
    <source>
        <dbReference type="SAM" id="MobiDB-lite"/>
    </source>
</evidence>
<dbReference type="OrthoDB" id="3182339at2759"/>
<dbReference type="Pfam" id="PF20255">
    <property type="entry name" value="DUF6606"/>
    <property type="match status" value="1"/>
</dbReference>
<gene>
    <name evidence="3" type="ORF">T440DRAFT_523791</name>
</gene>
<dbReference type="AlphaFoldDB" id="A0A6A7AP21"/>
<feature type="domain" description="REJ" evidence="2">
    <location>
        <begin position="1"/>
        <end position="103"/>
    </location>
</feature>
<evidence type="ECO:0000259" key="2">
    <source>
        <dbReference type="PROSITE" id="PS51111"/>
    </source>
</evidence>
<protein>
    <recommendedName>
        <fullName evidence="2">REJ domain-containing protein</fullName>
    </recommendedName>
</protein>
<evidence type="ECO:0000313" key="4">
    <source>
        <dbReference type="Proteomes" id="UP000799423"/>
    </source>
</evidence>
<keyword evidence="4" id="KW-1185">Reference proteome</keyword>
<accession>A0A6A7AP21</accession>
<sequence length="103" mass="11389">MRSIAGTIAKMATQSAPGFQPQARKNGKDEDEYRDTTAPGLVTDFLMTVIAVLGETTDVKRITKATREDVLWTQGKQPWRRSSPHLCITSMSDCGPTHRTIPN</sequence>
<organism evidence="3 4">
    <name type="scientific">Plenodomus tracheiphilus IPT5</name>
    <dbReference type="NCBI Taxonomy" id="1408161"/>
    <lineage>
        <taxon>Eukaryota</taxon>
        <taxon>Fungi</taxon>
        <taxon>Dikarya</taxon>
        <taxon>Ascomycota</taxon>
        <taxon>Pezizomycotina</taxon>
        <taxon>Dothideomycetes</taxon>
        <taxon>Pleosporomycetidae</taxon>
        <taxon>Pleosporales</taxon>
        <taxon>Pleosporineae</taxon>
        <taxon>Leptosphaeriaceae</taxon>
        <taxon>Plenodomus</taxon>
    </lineage>
</organism>
<dbReference type="EMBL" id="MU006427">
    <property type="protein sequence ID" value="KAF2844067.1"/>
    <property type="molecule type" value="Genomic_DNA"/>
</dbReference>
<dbReference type="InterPro" id="IPR046541">
    <property type="entry name" value="DUF6606"/>
</dbReference>
<name>A0A6A7AP21_9PLEO</name>
<reference evidence="3" key="1">
    <citation type="submission" date="2020-01" db="EMBL/GenBank/DDBJ databases">
        <authorList>
            <consortium name="DOE Joint Genome Institute"/>
            <person name="Haridas S."/>
            <person name="Albert R."/>
            <person name="Binder M."/>
            <person name="Bloem J."/>
            <person name="Labutti K."/>
            <person name="Salamov A."/>
            <person name="Andreopoulos B."/>
            <person name="Baker S.E."/>
            <person name="Barry K."/>
            <person name="Bills G."/>
            <person name="Bluhm B.H."/>
            <person name="Cannon C."/>
            <person name="Castanera R."/>
            <person name="Culley D.E."/>
            <person name="Daum C."/>
            <person name="Ezra D."/>
            <person name="Gonzalez J.B."/>
            <person name="Henrissat B."/>
            <person name="Kuo A."/>
            <person name="Liang C."/>
            <person name="Lipzen A."/>
            <person name="Lutzoni F."/>
            <person name="Magnuson J."/>
            <person name="Mondo S."/>
            <person name="Nolan M."/>
            <person name="Ohm R."/>
            <person name="Pangilinan J."/>
            <person name="Park H.-J."/>
            <person name="Ramirez L."/>
            <person name="Alfaro M."/>
            <person name="Sun H."/>
            <person name="Tritt A."/>
            <person name="Yoshinaga Y."/>
            <person name="Zwiers L.-H."/>
            <person name="Turgeon B.G."/>
            <person name="Goodwin S.B."/>
            <person name="Spatafora J.W."/>
            <person name="Crous P.W."/>
            <person name="Grigoriev I.V."/>
        </authorList>
    </citation>
    <scope>NUCLEOTIDE SEQUENCE</scope>
    <source>
        <strain evidence="3">IPT5</strain>
    </source>
</reference>
<evidence type="ECO:0000313" key="3">
    <source>
        <dbReference type="EMBL" id="KAF2844067.1"/>
    </source>
</evidence>
<dbReference type="PROSITE" id="PS51111">
    <property type="entry name" value="REJ"/>
    <property type="match status" value="1"/>
</dbReference>
<dbReference type="GO" id="GO:0016020">
    <property type="term" value="C:membrane"/>
    <property type="evidence" value="ECO:0007669"/>
    <property type="project" value="UniProtKB-SubCell"/>
</dbReference>
<feature type="region of interest" description="Disordered" evidence="1">
    <location>
        <begin position="1"/>
        <end position="35"/>
    </location>
</feature>
<dbReference type="Proteomes" id="UP000799423">
    <property type="component" value="Unassembled WGS sequence"/>
</dbReference>